<organism evidence="3 4">
    <name type="scientific">Agitococcus lubricus</name>
    <dbReference type="NCBI Taxonomy" id="1077255"/>
    <lineage>
        <taxon>Bacteria</taxon>
        <taxon>Pseudomonadati</taxon>
        <taxon>Pseudomonadota</taxon>
        <taxon>Gammaproteobacteria</taxon>
        <taxon>Moraxellales</taxon>
        <taxon>Moraxellaceae</taxon>
        <taxon>Agitococcus</taxon>
    </lineage>
</organism>
<gene>
    <name evidence="3" type="ORF">C8N29_10221</name>
</gene>
<dbReference type="InterPro" id="IPR038670">
    <property type="entry name" value="HslJ-like_sf"/>
</dbReference>
<dbReference type="Proteomes" id="UP000244223">
    <property type="component" value="Unassembled WGS sequence"/>
</dbReference>
<protein>
    <submittedName>
        <fullName evidence="3">Heat shock protein HslJ</fullName>
    </submittedName>
</protein>
<dbReference type="EMBL" id="QAON01000002">
    <property type="protein sequence ID" value="PTQ90622.1"/>
    <property type="molecule type" value="Genomic_DNA"/>
</dbReference>
<dbReference type="PROSITE" id="PS51257">
    <property type="entry name" value="PROKAR_LIPOPROTEIN"/>
    <property type="match status" value="1"/>
</dbReference>
<proteinExistence type="predicted"/>
<dbReference type="InterPro" id="IPR053147">
    <property type="entry name" value="Hsp_HslJ-like"/>
</dbReference>
<feature type="chain" id="PRO_5015574784" evidence="1">
    <location>
        <begin position="28"/>
        <end position="167"/>
    </location>
</feature>
<dbReference type="PANTHER" id="PTHR35535">
    <property type="entry name" value="HEAT SHOCK PROTEIN HSLJ"/>
    <property type="match status" value="1"/>
</dbReference>
<dbReference type="PANTHER" id="PTHR35535:SF1">
    <property type="entry name" value="HEAT SHOCK PROTEIN HSLJ"/>
    <property type="match status" value="1"/>
</dbReference>
<feature type="domain" description="DUF306" evidence="2">
    <location>
        <begin position="48"/>
        <end position="150"/>
    </location>
</feature>
<comment type="caution">
    <text evidence="3">The sequence shown here is derived from an EMBL/GenBank/DDBJ whole genome shotgun (WGS) entry which is preliminary data.</text>
</comment>
<evidence type="ECO:0000256" key="1">
    <source>
        <dbReference type="SAM" id="SignalP"/>
    </source>
</evidence>
<feature type="signal peptide" evidence="1">
    <location>
        <begin position="1"/>
        <end position="27"/>
    </location>
</feature>
<reference evidence="3 4" key="1">
    <citation type="submission" date="2018-04" db="EMBL/GenBank/DDBJ databases">
        <title>Genomic Encyclopedia of Archaeal and Bacterial Type Strains, Phase II (KMG-II): from individual species to whole genera.</title>
        <authorList>
            <person name="Goeker M."/>
        </authorList>
    </citation>
    <scope>NUCLEOTIDE SEQUENCE [LARGE SCALE GENOMIC DNA]</scope>
    <source>
        <strain evidence="3 4">DSM 5822</strain>
    </source>
</reference>
<keyword evidence="3" id="KW-0346">Stress response</keyword>
<dbReference type="AlphaFoldDB" id="A0A2T5J2I2"/>
<evidence type="ECO:0000313" key="3">
    <source>
        <dbReference type="EMBL" id="PTQ90622.1"/>
    </source>
</evidence>
<dbReference type="InterPro" id="IPR005184">
    <property type="entry name" value="DUF306_Meta_HslJ"/>
</dbReference>
<evidence type="ECO:0000313" key="4">
    <source>
        <dbReference type="Proteomes" id="UP000244223"/>
    </source>
</evidence>
<keyword evidence="4" id="KW-1185">Reference proteome</keyword>
<keyword evidence="1" id="KW-0732">Signal</keyword>
<dbReference type="OrthoDB" id="5348860at2"/>
<dbReference type="Pfam" id="PF03724">
    <property type="entry name" value="META"/>
    <property type="match status" value="1"/>
</dbReference>
<name>A0A2T5J2I2_9GAMM</name>
<dbReference type="RefSeq" id="WP_107864475.1">
    <property type="nucleotide sequence ID" value="NZ_QAON01000002.1"/>
</dbReference>
<accession>A0A2T5J2I2</accession>
<sequence length="167" mass="18928">MMMKKRIVALSTLILLLGCQATPPVKARVFGVQTPTMTGNVYADAPPTLEKTVWRLRNVAKHALVPADKDITIRLENGKASGYAGCNLFNGSYQFDNERFVFQRLAASTQFCMLTSPQEKILFKSLEKVRFWRIDPQTLYLQLLDQHKLILVEYEASTKRPPLPTTP</sequence>
<dbReference type="Gene3D" id="2.40.128.270">
    <property type="match status" value="1"/>
</dbReference>
<evidence type="ECO:0000259" key="2">
    <source>
        <dbReference type="Pfam" id="PF03724"/>
    </source>
</evidence>